<keyword evidence="1" id="KW-0540">Nuclease</keyword>
<evidence type="ECO:0000313" key="2">
    <source>
        <dbReference type="Proteomes" id="UP000225045"/>
    </source>
</evidence>
<reference evidence="1 2" key="1">
    <citation type="submission" date="2015-11" db="EMBL/GenBank/DDBJ databases">
        <authorList>
            <person name="Menninger J.E."/>
            <person name="Lamey M.E."/>
            <person name="Lindemann J.M."/>
            <person name="Martynyuk T."/>
            <person name="Mele F.E."/>
            <person name="Nabua C.T."/>
            <person name="Napoli C.K."/>
            <person name="Santiago L.M."/>
            <person name="Sweetman A.T."/>
            <person name="Weinstein J.L."/>
            <person name="Barrett N.A."/>
            <person name="Buerkert T.R."/>
            <person name="Cautela J.A."/>
            <person name="Egan M.S."/>
            <person name="Erb J.E."/>
            <person name="Garrigan K.E."/>
            <person name="Hagan D.J."/>
            <person name="Hartwell M.C."/>
            <person name="Hyduchak K.M."/>
            <person name="Jacob A.E."/>
            <person name="DeNigris D.M."/>
            <person name="London S.C."/>
            <person name="King-Smith C."/>
            <person name="Lee-Soety J.Y."/>
            <person name="Bradley K.W."/>
            <person name="Asai D.J."/>
            <person name="Bowman C.A."/>
            <person name="Russell D.A."/>
            <person name="Pope W.H."/>
            <person name="Jacobs-Sera D."/>
            <person name="Hendrix R.W."/>
            <person name="Hatfull G.F."/>
        </authorList>
    </citation>
    <scope>NUCLEOTIDE SEQUENCE [LARGE SCALE GENOMIC DNA]</scope>
</reference>
<proteinExistence type="predicted"/>
<keyword evidence="1" id="KW-0255">Endonuclease</keyword>
<gene>
    <name evidence="1" type="primary">67</name>
    <name evidence="1" type="ORF">WILDE_67</name>
</gene>
<dbReference type="EMBL" id="KU160673">
    <property type="protein sequence ID" value="ALY10850.1"/>
    <property type="molecule type" value="Genomic_DNA"/>
</dbReference>
<dbReference type="Proteomes" id="UP000225045">
    <property type="component" value="Segment"/>
</dbReference>
<protein>
    <submittedName>
        <fullName evidence="1">HNH endonuclease</fullName>
    </submittedName>
</protein>
<dbReference type="GO" id="GO:0004519">
    <property type="term" value="F:endonuclease activity"/>
    <property type="evidence" value="ECO:0007669"/>
    <property type="project" value="UniProtKB-KW"/>
</dbReference>
<keyword evidence="1" id="KW-0378">Hydrolase</keyword>
<accession>A0A0U4K2W8</accession>
<sequence>MSAIPTRARELVRERQNGQCARCGSGYSEVHHRQRRREGGHAIEILVGLCTTDHRWAHANPKRAQELGFIVSVHETDVASVPIKTFMGWVRFTTDGKVVFVDDNEGGTDDSQH</sequence>
<evidence type="ECO:0000313" key="1">
    <source>
        <dbReference type="EMBL" id="ALY10850.1"/>
    </source>
</evidence>
<name>A0A0U4K2W8_9CAUD</name>
<organism evidence="1 2">
    <name type="scientific">Arthrobacter phage Wilde</name>
    <dbReference type="NCBI Taxonomy" id="1772323"/>
    <lineage>
        <taxon>Viruses</taxon>
        <taxon>Duplodnaviria</taxon>
        <taxon>Heunggongvirae</taxon>
        <taxon>Uroviricota</taxon>
        <taxon>Caudoviricetes</taxon>
        <taxon>Tankvirus</taxon>
        <taxon>Tankvirus tank</taxon>
    </lineage>
</organism>